<dbReference type="GO" id="GO:0051301">
    <property type="term" value="P:cell division"/>
    <property type="evidence" value="ECO:0007669"/>
    <property type="project" value="UniProtKB-KW"/>
</dbReference>
<feature type="transmembrane region" description="Helical" evidence="17">
    <location>
        <begin position="170"/>
        <end position="189"/>
    </location>
</feature>
<dbReference type="Proteomes" id="UP000182089">
    <property type="component" value="Unassembled WGS sequence"/>
</dbReference>
<dbReference type="Pfam" id="PF01098">
    <property type="entry name" value="FTSW_RODA_SPOVE"/>
    <property type="match status" value="1"/>
</dbReference>
<keyword evidence="4 17" id="KW-0812">Transmembrane</keyword>
<feature type="transmembrane region" description="Helical" evidence="17">
    <location>
        <begin position="331"/>
        <end position="358"/>
    </location>
</feature>
<organism evidence="18 19">
    <name type="scientific">Ligilactobacillus ruminis</name>
    <dbReference type="NCBI Taxonomy" id="1623"/>
    <lineage>
        <taxon>Bacteria</taxon>
        <taxon>Bacillati</taxon>
        <taxon>Bacillota</taxon>
        <taxon>Bacilli</taxon>
        <taxon>Lactobacillales</taxon>
        <taxon>Lactobacillaceae</taxon>
        <taxon>Ligilactobacillus</taxon>
    </lineage>
</organism>
<feature type="transmembrane region" description="Helical" evidence="17">
    <location>
        <begin position="121"/>
        <end position="141"/>
    </location>
</feature>
<evidence type="ECO:0000256" key="16">
    <source>
        <dbReference type="ARBA" id="ARBA00049966"/>
    </source>
</evidence>
<comment type="caution">
    <text evidence="18">The sequence shown here is derived from an EMBL/GenBank/DDBJ whole genome shotgun (WGS) entry which is preliminary data.</text>
</comment>
<dbReference type="PROSITE" id="PS51257">
    <property type="entry name" value="PROKAR_LIPOPROTEIN"/>
    <property type="match status" value="1"/>
</dbReference>
<sequence>MKIMNRLVHNFDFEIFVPYVLLSIFGCLMIFSASSINLTYVSVNDSSYMVRQLMYVTGGIGLFFAAGLVNLSFFRSANVLLGFMLLVFLGLVLVLAVGDTINGAKAWLSLGPVNIQPSEFLKLFFILYFANYFDGAIPYFMKKKTLKHWRFTVIMTLLMLFLLIKEPDYGGLLIDLAIIFMMLMSFLAGISRKNELLVEGSVFLVIPSVVTIVLVGMKKLNYAHLQIPFLKNYVLKRFEGFAQPFKYVASSGKQLVNSYIALGNGGLLGLGLGNSIQKRGYLPEPYTDFILSVIAEEVGILGVLFVLICLAFLIIRTIIIGARAGTVYERLVCYGIATLMLIQASLNIGAVCGLLPITGVTLPFVSYGGSSMLMLSTCLGIVFNISGRQKAHKQRKKMLNKNHN</sequence>
<evidence type="ECO:0000256" key="14">
    <source>
        <dbReference type="ARBA" id="ARBA00044770"/>
    </source>
</evidence>
<evidence type="ECO:0000256" key="5">
    <source>
        <dbReference type="ARBA" id="ARBA00022960"/>
    </source>
</evidence>
<evidence type="ECO:0000256" key="15">
    <source>
        <dbReference type="ARBA" id="ARBA00049902"/>
    </source>
</evidence>
<keyword evidence="18" id="KW-0131">Cell cycle</keyword>
<evidence type="ECO:0000256" key="2">
    <source>
        <dbReference type="ARBA" id="ARBA00022676"/>
    </source>
</evidence>
<comment type="function">
    <text evidence="16">Peptidoglycan polymerase that is essential for cell division.</text>
</comment>
<comment type="catalytic activity">
    <reaction evidence="15">
        <text>[GlcNAc-(1-&gt;4)-Mur2Ac(oyl-L-Ala-gamma-D-Glu-L-Lys-D-Ala-D-Ala)](n)-di-trans,octa-cis-undecaprenyl diphosphate + beta-D-GlcNAc-(1-&gt;4)-Mur2Ac(oyl-L-Ala-gamma-D-Glu-L-Lys-D-Ala-D-Ala)-di-trans,octa-cis-undecaprenyl diphosphate = [GlcNAc-(1-&gt;4)-Mur2Ac(oyl-L-Ala-gamma-D-Glu-L-Lys-D-Ala-D-Ala)](n+1)-di-trans,octa-cis-undecaprenyl diphosphate + di-trans,octa-cis-undecaprenyl diphosphate + H(+)</text>
        <dbReference type="Rhea" id="RHEA:23708"/>
        <dbReference type="Rhea" id="RHEA-COMP:9602"/>
        <dbReference type="Rhea" id="RHEA-COMP:9603"/>
        <dbReference type="ChEBI" id="CHEBI:15378"/>
        <dbReference type="ChEBI" id="CHEBI:58405"/>
        <dbReference type="ChEBI" id="CHEBI:60033"/>
        <dbReference type="ChEBI" id="CHEBI:78435"/>
        <dbReference type="EC" id="2.4.99.28"/>
    </reaction>
</comment>
<protein>
    <recommendedName>
        <fullName evidence="12">Probable peptidoglycan glycosyltransferase FtsW</fullName>
        <ecNumber evidence="14">2.4.99.28</ecNumber>
    </recommendedName>
    <alternativeName>
        <fullName evidence="13">Cell division protein FtsW</fullName>
    </alternativeName>
    <alternativeName>
        <fullName evidence="10">Cell wall polymerase</fullName>
    </alternativeName>
    <alternativeName>
        <fullName evidence="9">Peptidoglycan polymerase</fullName>
    </alternativeName>
</protein>
<keyword evidence="5" id="KW-0133">Cell shape</keyword>
<evidence type="ECO:0000313" key="19">
    <source>
        <dbReference type="Proteomes" id="UP000182089"/>
    </source>
</evidence>
<gene>
    <name evidence="18" type="ORF">SAMN05216431_104177</name>
</gene>
<evidence type="ECO:0000256" key="10">
    <source>
        <dbReference type="ARBA" id="ARBA00033270"/>
    </source>
</evidence>
<feature type="transmembrane region" description="Helical" evidence="17">
    <location>
        <begin position="148"/>
        <end position="164"/>
    </location>
</feature>
<evidence type="ECO:0000256" key="1">
    <source>
        <dbReference type="ARBA" id="ARBA00004141"/>
    </source>
</evidence>
<dbReference type="EC" id="2.4.99.28" evidence="14"/>
<keyword evidence="8 17" id="KW-0472">Membrane</keyword>
<feature type="transmembrane region" description="Helical" evidence="17">
    <location>
        <begin position="80"/>
        <end position="101"/>
    </location>
</feature>
<evidence type="ECO:0000256" key="3">
    <source>
        <dbReference type="ARBA" id="ARBA00022679"/>
    </source>
</evidence>
<dbReference type="PROSITE" id="PS00428">
    <property type="entry name" value="FTSW_RODA_SPOVE"/>
    <property type="match status" value="1"/>
</dbReference>
<feature type="transmembrane region" description="Helical" evidence="17">
    <location>
        <begin position="12"/>
        <end position="33"/>
    </location>
</feature>
<dbReference type="PANTHER" id="PTHR30474">
    <property type="entry name" value="CELL CYCLE PROTEIN"/>
    <property type="match status" value="1"/>
</dbReference>
<evidence type="ECO:0000256" key="9">
    <source>
        <dbReference type="ARBA" id="ARBA00032370"/>
    </source>
</evidence>
<evidence type="ECO:0000256" key="11">
    <source>
        <dbReference type="ARBA" id="ARBA00038053"/>
    </source>
</evidence>
<evidence type="ECO:0000256" key="13">
    <source>
        <dbReference type="ARBA" id="ARBA00041418"/>
    </source>
</evidence>
<evidence type="ECO:0000256" key="8">
    <source>
        <dbReference type="ARBA" id="ARBA00023136"/>
    </source>
</evidence>
<feature type="transmembrane region" description="Helical" evidence="17">
    <location>
        <begin position="364"/>
        <end position="387"/>
    </location>
</feature>
<comment type="subcellular location">
    <subcellularLocation>
        <location evidence="1">Membrane</location>
        <topology evidence="1">Multi-pass membrane protein</topology>
    </subcellularLocation>
</comment>
<evidence type="ECO:0000256" key="17">
    <source>
        <dbReference type="SAM" id="Phobius"/>
    </source>
</evidence>
<evidence type="ECO:0000256" key="12">
    <source>
        <dbReference type="ARBA" id="ARBA00041185"/>
    </source>
</evidence>
<evidence type="ECO:0000313" key="18">
    <source>
        <dbReference type="EMBL" id="SEM57676.1"/>
    </source>
</evidence>
<dbReference type="InterPro" id="IPR018365">
    <property type="entry name" value="Cell_cycle_FtsW-rel_CS"/>
</dbReference>
<keyword evidence="2" id="KW-0328">Glycosyltransferase</keyword>
<accession>A0ABY1AAY9</accession>
<evidence type="ECO:0000256" key="4">
    <source>
        <dbReference type="ARBA" id="ARBA00022692"/>
    </source>
</evidence>
<evidence type="ECO:0000256" key="6">
    <source>
        <dbReference type="ARBA" id="ARBA00022984"/>
    </source>
</evidence>
<reference evidence="18 19" key="1">
    <citation type="submission" date="2016-10" db="EMBL/GenBank/DDBJ databases">
        <authorList>
            <person name="Varghese N."/>
            <person name="Submissions S."/>
        </authorList>
    </citation>
    <scope>NUCLEOTIDE SEQUENCE [LARGE SCALE GENOMIC DNA]</scope>
    <source>
        <strain evidence="18 19">WC1T17</strain>
    </source>
</reference>
<keyword evidence="18" id="KW-0132">Cell division</keyword>
<dbReference type="EMBL" id="FOCC01000004">
    <property type="protein sequence ID" value="SEM57676.1"/>
    <property type="molecule type" value="Genomic_DNA"/>
</dbReference>
<keyword evidence="6" id="KW-0573">Peptidoglycan synthesis</keyword>
<keyword evidence="7 17" id="KW-1133">Transmembrane helix</keyword>
<feature type="transmembrane region" description="Helical" evidence="17">
    <location>
        <begin position="298"/>
        <end position="319"/>
    </location>
</feature>
<feature type="transmembrane region" description="Helical" evidence="17">
    <location>
        <begin position="196"/>
        <end position="217"/>
    </location>
</feature>
<feature type="transmembrane region" description="Helical" evidence="17">
    <location>
        <begin position="53"/>
        <end position="73"/>
    </location>
</feature>
<evidence type="ECO:0000256" key="7">
    <source>
        <dbReference type="ARBA" id="ARBA00022989"/>
    </source>
</evidence>
<keyword evidence="3" id="KW-0808">Transferase</keyword>
<name>A0ABY1AAY9_9LACO</name>
<dbReference type="PANTHER" id="PTHR30474:SF2">
    <property type="entry name" value="PEPTIDOGLYCAN GLYCOSYLTRANSFERASE FTSW-RELATED"/>
    <property type="match status" value="1"/>
</dbReference>
<comment type="similarity">
    <text evidence="11">Belongs to the SEDS family. FtsW subfamily.</text>
</comment>
<dbReference type="InterPro" id="IPR001182">
    <property type="entry name" value="FtsW/RodA"/>
</dbReference>
<proteinExistence type="inferred from homology"/>